<feature type="region of interest" description="Disordered" evidence="1">
    <location>
        <begin position="1073"/>
        <end position="1104"/>
    </location>
</feature>
<dbReference type="InterPro" id="IPR003593">
    <property type="entry name" value="AAA+_ATPase"/>
</dbReference>
<dbReference type="GO" id="GO:0005634">
    <property type="term" value="C:nucleus"/>
    <property type="evidence" value="ECO:0007669"/>
    <property type="project" value="TreeGrafter"/>
</dbReference>
<feature type="domain" description="AAA+ ATPase" evidence="2">
    <location>
        <begin position="535"/>
        <end position="720"/>
    </location>
</feature>
<feature type="compositionally biased region" description="Acidic residues" evidence="1">
    <location>
        <begin position="487"/>
        <end position="506"/>
    </location>
</feature>
<feature type="compositionally biased region" description="Low complexity" evidence="1">
    <location>
        <begin position="144"/>
        <end position="156"/>
    </location>
</feature>
<dbReference type="Gene3D" id="3.40.50.300">
    <property type="entry name" value="P-loop containing nucleotide triphosphate hydrolases"/>
    <property type="match status" value="1"/>
</dbReference>
<dbReference type="SUPFAM" id="SSF52540">
    <property type="entry name" value="P-loop containing nucleoside triphosphate hydrolases"/>
    <property type="match status" value="1"/>
</dbReference>
<dbReference type="PANTHER" id="PTHR23389:SF21">
    <property type="entry name" value="ATPASE FAMILY AAA DOMAIN-CONTAINING PROTEIN 5"/>
    <property type="match status" value="1"/>
</dbReference>
<dbReference type="InterPro" id="IPR027417">
    <property type="entry name" value="P-loop_NTPase"/>
</dbReference>
<evidence type="ECO:0000313" key="3">
    <source>
        <dbReference type="EMBL" id="OKL58082.1"/>
    </source>
</evidence>
<proteinExistence type="predicted"/>
<feature type="region of interest" description="Disordered" evidence="1">
    <location>
        <begin position="1012"/>
        <end position="1040"/>
    </location>
</feature>
<feature type="region of interest" description="Disordered" evidence="1">
    <location>
        <begin position="450"/>
        <end position="511"/>
    </location>
</feature>
<dbReference type="Proteomes" id="UP000214365">
    <property type="component" value="Unassembled WGS sequence"/>
</dbReference>
<dbReference type="RefSeq" id="XP_020118203.1">
    <property type="nucleotide sequence ID" value="XM_020268917.1"/>
</dbReference>
<dbReference type="GO" id="GO:0003677">
    <property type="term" value="F:DNA binding"/>
    <property type="evidence" value="ECO:0007669"/>
    <property type="project" value="TreeGrafter"/>
</dbReference>
<organism evidence="3 4">
    <name type="scientific">Talaromyces atroroseus</name>
    <dbReference type="NCBI Taxonomy" id="1441469"/>
    <lineage>
        <taxon>Eukaryota</taxon>
        <taxon>Fungi</taxon>
        <taxon>Dikarya</taxon>
        <taxon>Ascomycota</taxon>
        <taxon>Pezizomycotina</taxon>
        <taxon>Eurotiomycetes</taxon>
        <taxon>Eurotiomycetidae</taxon>
        <taxon>Eurotiales</taxon>
        <taxon>Trichocomaceae</taxon>
        <taxon>Talaromyces</taxon>
        <taxon>Talaromyces sect. Trachyspermi</taxon>
    </lineage>
</organism>
<reference evidence="3 4" key="1">
    <citation type="submission" date="2015-06" db="EMBL/GenBank/DDBJ databases">
        <title>Talaromyces atroroseus IBT 11181 draft genome.</title>
        <authorList>
            <person name="Rasmussen K.B."/>
            <person name="Rasmussen S."/>
            <person name="Petersen B."/>
            <person name="Sicheritz-Ponten T."/>
            <person name="Mortensen U.H."/>
            <person name="Thrane U."/>
        </authorList>
    </citation>
    <scope>NUCLEOTIDE SEQUENCE [LARGE SCALE GENOMIC DNA]</scope>
    <source>
        <strain evidence="3 4">IBT 11181</strain>
    </source>
</reference>
<comment type="caution">
    <text evidence="3">The sequence shown here is derived from an EMBL/GenBank/DDBJ whole genome shotgun (WGS) entry which is preliminary data.</text>
</comment>
<evidence type="ECO:0000313" key="4">
    <source>
        <dbReference type="Proteomes" id="UP000214365"/>
    </source>
</evidence>
<feature type="compositionally biased region" description="Low complexity" evidence="1">
    <location>
        <begin position="1076"/>
        <end position="1096"/>
    </location>
</feature>
<dbReference type="EMBL" id="LFMY01000010">
    <property type="protein sequence ID" value="OKL58082.1"/>
    <property type="molecule type" value="Genomic_DNA"/>
</dbReference>
<feature type="compositionally biased region" description="Polar residues" evidence="1">
    <location>
        <begin position="111"/>
        <end position="122"/>
    </location>
</feature>
<sequence>MSSTVAHRVMDHGEQQRVHPFFGNFTKTSQAPDPALPISSHETRATGHCQAPPSQSSGSDSQQSQIGLDSLESILEEDPNNDRRKRLKTSTHVTSCDVETEERTPTRADDASSTSTITANRNVDSKEQVSPPRKILKLNTNGKLLSSPLAPSLESSVNKRPPSRRRPQVKGKNSKKVAIKYQKGSNIGKKIDNIISGRERHGASQRPAVQLSVSVKNENKPPKPTHPFFLLKKPASKVSAETTPTVTNTVNQHDSTKADAEIPSSTKSSFSRSLFAKIPDMVPPIWPPKDLVHMRGSFLEHSRTSKDINLTQKKSKQRAVHIDEAENILTCESQRIRKEMHSGMSPLRIPTRSVVSGQTLQKAMNSQLSHRAESNFQHGSGYQGEAGRAHPCIAKVYTSIGTSVTSFDSGGRDSVQWTQKYGPLCAEDVLQPGPEARMLRDWLKSLMVSSVDSGNKPTNKSKKKLSGGRKSKRRKTADKLDGFIVSSEDEASEMDELVDSDEDELAGGDTVSSKRTVVRVGDSVGKFKQGETGRTTNAVLISGPSGCGKSASVYAVAKELDFEVFEINSGTRRSAKDILERVGDMTQNHLVQLEGKEDGSGNDIRPVDTGALDGRQNKVNMFFKTTAQKKSKCAQKKAGENTSQDSSNLSFRPHKQSLILLEEVDVLFDEDRQFWIGVLALIEQSKRPVIMTCNNEDLVPLQDLSLYAIFRYHAPPPPLAIDYLLVIAANEGHMLKHEAVRDLYLASNRDLRKSIMELDFWCQMAVGSEKSGIDWILDRWPEGSDLDTNGNRLKVISLHTYHQCMGWFNRDVVVIDNGLAKESELLLQGRNWWELNFETDGKDTWSLDYSEPTTQDQSRSHLDKMQHALDDLDSTIPNISEKEKSNYQEGYPLLIANRRPEYTGIAADIGSTSNVLMRHMAMGVQSLHDDILTTNRVLASQYATKTAQFSYMDYLEAFDPIMQANCLASQPNGRIALSFENGMAEDLAPYIRSIVAFDLRLKRYRDALSGLTTQGSTRRKTRTTRASRAALEGGNKSNTRRERWFTSDINPKRILATCPKSWEDALAREGHLTLPSAVSDSQAASQSDSESSQSTDAEAEDGQI</sequence>
<dbReference type="STRING" id="1441469.A0A225AAZ4"/>
<dbReference type="GO" id="GO:0005524">
    <property type="term" value="F:ATP binding"/>
    <property type="evidence" value="ECO:0007669"/>
    <property type="project" value="InterPro"/>
</dbReference>
<dbReference type="Pfam" id="PF00004">
    <property type="entry name" value="AAA"/>
    <property type="match status" value="1"/>
</dbReference>
<accession>A0A225AAZ4</accession>
<evidence type="ECO:0000259" key="2">
    <source>
        <dbReference type="SMART" id="SM00382"/>
    </source>
</evidence>
<feature type="compositionally biased region" description="Low complexity" evidence="1">
    <location>
        <begin position="54"/>
        <end position="71"/>
    </location>
</feature>
<feature type="compositionally biased region" description="Basic residues" evidence="1">
    <location>
        <begin position="161"/>
        <end position="177"/>
    </location>
</feature>
<dbReference type="InterPro" id="IPR003959">
    <property type="entry name" value="ATPase_AAA_core"/>
</dbReference>
<gene>
    <name evidence="3" type="ORF">UA08_06620</name>
</gene>
<dbReference type="GeneID" id="31006375"/>
<feature type="compositionally biased region" description="Basic and acidic residues" evidence="1">
    <location>
        <begin position="101"/>
        <end position="110"/>
    </location>
</feature>
<name>A0A225AAZ4_TALAT</name>
<dbReference type="SMART" id="SM00382">
    <property type="entry name" value="AAA"/>
    <property type="match status" value="1"/>
</dbReference>
<feature type="compositionally biased region" description="Basic and acidic residues" evidence="1">
    <location>
        <begin position="8"/>
        <end position="17"/>
    </location>
</feature>
<dbReference type="GO" id="GO:0016887">
    <property type="term" value="F:ATP hydrolysis activity"/>
    <property type="evidence" value="ECO:0007669"/>
    <property type="project" value="InterPro"/>
</dbReference>
<feature type="compositionally biased region" description="Basic residues" evidence="1">
    <location>
        <begin position="459"/>
        <end position="476"/>
    </location>
</feature>
<dbReference type="PANTHER" id="PTHR23389">
    <property type="entry name" value="CHROMOSOME TRANSMISSION FIDELITY FACTOR 18"/>
    <property type="match status" value="1"/>
</dbReference>
<keyword evidence="4" id="KW-1185">Reference proteome</keyword>
<protein>
    <recommendedName>
        <fullName evidence="2">AAA+ ATPase domain-containing protein</fullName>
    </recommendedName>
</protein>
<dbReference type="OrthoDB" id="9996895at2759"/>
<feature type="region of interest" description="Disordered" evidence="1">
    <location>
        <begin position="1"/>
        <end position="177"/>
    </location>
</feature>
<evidence type="ECO:0000256" key="1">
    <source>
        <dbReference type="SAM" id="MobiDB-lite"/>
    </source>
</evidence>
<dbReference type="AlphaFoldDB" id="A0A225AAZ4"/>